<gene>
    <name evidence="3" type="ORF">AFE02nite_29410</name>
</gene>
<dbReference type="EMBL" id="BJYK01000009">
    <property type="protein sequence ID" value="GEN81207.1"/>
    <property type="molecule type" value="Genomic_DNA"/>
</dbReference>
<evidence type="ECO:0000313" key="3">
    <source>
        <dbReference type="EMBL" id="GEN81207.1"/>
    </source>
</evidence>
<keyword evidence="2" id="KW-0732">Signal</keyword>
<dbReference type="PROSITE" id="PS51318">
    <property type="entry name" value="TAT"/>
    <property type="match status" value="1"/>
</dbReference>
<evidence type="ECO:0000256" key="2">
    <source>
        <dbReference type="SAM" id="SignalP"/>
    </source>
</evidence>
<organism evidence="3 4">
    <name type="scientific">Actinotalea fermentans</name>
    <dbReference type="NCBI Taxonomy" id="43671"/>
    <lineage>
        <taxon>Bacteria</taxon>
        <taxon>Bacillati</taxon>
        <taxon>Actinomycetota</taxon>
        <taxon>Actinomycetes</taxon>
        <taxon>Micrococcales</taxon>
        <taxon>Cellulomonadaceae</taxon>
        <taxon>Actinotalea</taxon>
    </lineage>
</organism>
<dbReference type="InterPro" id="IPR006311">
    <property type="entry name" value="TAT_signal"/>
</dbReference>
<protein>
    <recommendedName>
        <fullName evidence="5">Secreted protein</fullName>
    </recommendedName>
</protein>
<feature type="signal peptide" evidence="2">
    <location>
        <begin position="1"/>
        <end position="30"/>
    </location>
</feature>
<feature type="chain" id="PRO_5022083067" description="Secreted protein" evidence="2">
    <location>
        <begin position="31"/>
        <end position="271"/>
    </location>
</feature>
<keyword evidence="4" id="KW-1185">Reference proteome</keyword>
<comment type="caution">
    <text evidence="3">The sequence shown here is derived from an EMBL/GenBank/DDBJ whole genome shotgun (WGS) entry which is preliminary data.</text>
</comment>
<dbReference type="AlphaFoldDB" id="A0A511Z168"/>
<evidence type="ECO:0000313" key="4">
    <source>
        <dbReference type="Proteomes" id="UP000321484"/>
    </source>
</evidence>
<name>A0A511Z168_9CELL</name>
<proteinExistence type="predicted"/>
<reference evidence="3 4" key="1">
    <citation type="submission" date="2019-07" db="EMBL/GenBank/DDBJ databases">
        <title>Whole genome shotgun sequence of Actinotalea fermentans NBRC 105374.</title>
        <authorList>
            <person name="Hosoyama A."/>
            <person name="Uohara A."/>
            <person name="Ohji S."/>
            <person name="Ichikawa N."/>
        </authorList>
    </citation>
    <scope>NUCLEOTIDE SEQUENCE [LARGE SCALE GENOMIC DNA]</scope>
    <source>
        <strain evidence="3 4">NBRC 105374</strain>
    </source>
</reference>
<feature type="region of interest" description="Disordered" evidence="1">
    <location>
        <begin position="76"/>
        <end position="102"/>
    </location>
</feature>
<evidence type="ECO:0008006" key="5">
    <source>
        <dbReference type="Google" id="ProtNLM"/>
    </source>
</evidence>
<dbReference type="Proteomes" id="UP000321484">
    <property type="component" value="Unassembled WGS sequence"/>
</dbReference>
<evidence type="ECO:0000256" key="1">
    <source>
        <dbReference type="SAM" id="MobiDB-lite"/>
    </source>
</evidence>
<accession>A0A511Z168</accession>
<sequence>MGNASLSRVTALAAAAVLTLLVASAGPAAAAPRPGATTTTWEESCTDAAARAGVENGLCSGTEFLYIVKDSTGRDVQRSEPLRGNFRSGSATPPGIASRQQPGIGINSVSPDMDSWCDSKPQACTRIINDYTAEAKNNWLMVYNGQNYAAFSVAIRVNLNGRSPRVEAWYDSDSGGAVRFTSQSFNCVKDQTFDGTCGHIDVTTSGTVNLTSLGRYTSGLRSFAPLTQSDDYWVDLTGRLGPAVDTSVSWGMTTVRVPNFNCFGTGNCYFP</sequence>